<comment type="caution">
    <text evidence="2">The sequence shown here is derived from an EMBL/GenBank/DDBJ whole genome shotgun (WGS) entry which is preliminary data.</text>
</comment>
<reference evidence="2" key="1">
    <citation type="submission" date="2021-06" db="EMBL/GenBank/DDBJ databases">
        <title>Sequencing of actinobacteria type strains.</title>
        <authorList>
            <person name="Nguyen G.-S."/>
            <person name="Wentzel A."/>
        </authorList>
    </citation>
    <scope>NUCLEOTIDE SEQUENCE</scope>
    <source>
        <strain evidence="2">P38-E01</strain>
    </source>
</reference>
<evidence type="ECO:0000256" key="1">
    <source>
        <dbReference type="SAM" id="MobiDB-lite"/>
    </source>
</evidence>
<evidence type="ECO:0000313" key="2">
    <source>
        <dbReference type="EMBL" id="MBU7600405.1"/>
    </source>
</evidence>
<keyword evidence="3" id="KW-1185">Reference proteome</keyword>
<gene>
    <name evidence="2" type="ORF">JGS22_022925</name>
</gene>
<sequence length="690" mass="70978">MTGNGANPGSGTHNDAASNGGTQHGGTPGDGPATGCRPDLSAWPPAEGAAAEHGPALLEWVTADEASGTRLCLIRGARGSGKSGLLAWFLAGSASSPRTAAHAMAPAAGLHADAVARELGRQLGYGPVSVERLLARIDLDERPLLLVVADLHRAGRGPADRPEALPETVWRRVLLPLLARPRVRLLAEVGGGEVPADLPVPVPTTSLPQVPPQRPAEEHHDQPGQQPYGQPESQPSAASSHSPGCTVIDLGDVGPSGPGELSTEAPTAGAQGVPRSADGRPRWDLASAAAREDALDDACASGDAAAVGALLSDPGFLLYGSAVAIDACLADERLPAPPGLRETWRLAAPQLTDTAYGAEERAALLHAAATAHAPSLARYLLPLARRHCWHARWCRTDTPVTALGGRANAPNASTAADATDARTATEATGATSTADAPEAEGTLLAVEPTGAVRQLDRATGEFAGALPLTHERAGVRGVAVRRDGAMLLLDGGGGLRALTGEDEGTSATVLDGITAHHGYAALRRPEAAVTALAQCPVSGSTVLGDRDGNVHVWQIDEYRPLPVTQSVHRAPVLAVAPLTLDGGVGLVFSAGMDGAVRMWAPGSPPMDEPVEQRPVFATALAASRTRYGPVLAVAWSDLSLSLWRIEDGALRRLPLLAEADAMALDGTGHLVLTSTAGLWGLRLDLDALWP</sequence>
<dbReference type="SUPFAM" id="SSF101898">
    <property type="entry name" value="NHL repeat"/>
    <property type="match status" value="1"/>
</dbReference>
<organism evidence="2 3">
    <name type="scientific">Streptomyces tardus</name>
    <dbReference type="NCBI Taxonomy" id="2780544"/>
    <lineage>
        <taxon>Bacteria</taxon>
        <taxon>Bacillati</taxon>
        <taxon>Actinomycetota</taxon>
        <taxon>Actinomycetes</taxon>
        <taxon>Kitasatosporales</taxon>
        <taxon>Streptomycetaceae</taxon>
        <taxon>Streptomyces</taxon>
    </lineage>
</organism>
<feature type="region of interest" description="Disordered" evidence="1">
    <location>
        <begin position="404"/>
        <end position="441"/>
    </location>
</feature>
<proteinExistence type="predicted"/>
<name>A0A949JKI9_9ACTN</name>
<accession>A0A949JKI9</accession>
<feature type="compositionally biased region" description="Low complexity" evidence="1">
    <location>
        <begin position="405"/>
        <end position="436"/>
    </location>
</feature>
<dbReference type="Gene3D" id="2.130.10.10">
    <property type="entry name" value="YVTN repeat-like/Quinoprotein amine dehydrogenase"/>
    <property type="match status" value="1"/>
</dbReference>
<feature type="compositionally biased region" description="Polar residues" evidence="1">
    <location>
        <begin position="1"/>
        <end position="19"/>
    </location>
</feature>
<protein>
    <submittedName>
        <fullName evidence="2">Uncharacterized protein</fullName>
    </submittedName>
</protein>
<feature type="region of interest" description="Disordered" evidence="1">
    <location>
        <begin position="1"/>
        <end position="51"/>
    </location>
</feature>
<dbReference type="Proteomes" id="UP000694501">
    <property type="component" value="Unassembled WGS sequence"/>
</dbReference>
<dbReference type="EMBL" id="JAELVF020000004">
    <property type="protein sequence ID" value="MBU7600405.1"/>
    <property type="molecule type" value="Genomic_DNA"/>
</dbReference>
<dbReference type="RefSeq" id="WP_211039535.1">
    <property type="nucleotide sequence ID" value="NZ_JAELVF020000004.1"/>
</dbReference>
<evidence type="ECO:0000313" key="3">
    <source>
        <dbReference type="Proteomes" id="UP000694501"/>
    </source>
</evidence>
<dbReference type="AlphaFoldDB" id="A0A949JKI9"/>
<feature type="region of interest" description="Disordered" evidence="1">
    <location>
        <begin position="193"/>
        <end position="280"/>
    </location>
</feature>
<dbReference type="InterPro" id="IPR015943">
    <property type="entry name" value="WD40/YVTN_repeat-like_dom_sf"/>
</dbReference>
<feature type="compositionally biased region" description="Polar residues" evidence="1">
    <location>
        <begin position="223"/>
        <end position="243"/>
    </location>
</feature>
<feature type="compositionally biased region" description="Low complexity" evidence="1">
    <location>
        <begin position="40"/>
        <end position="51"/>
    </location>
</feature>